<dbReference type="SUPFAM" id="SSF52833">
    <property type="entry name" value="Thioredoxin-like"/>
    <property type="match status" value="1"/>
</dbReference>
<gene>
    <name evidence="2" type="ORF">JIP62_05920</name>
</gene>
<evidence type="ECO:0000256" key="1">
    <source>
        <dbReference type="SAM" id="SignalP"/>
    </source>
</evidence>
<dbReference type="Proteomes" id="UP000595448">
    <property type="component" value="Chromosome"/>
</dbReference>
<dbReference type="InterPro" id="IPR036249">
    <property type="entry name" value="Thioredoxin-like_sf"/>
</dbReference>
<feature type="chain" id="PRO_5046365916" evidence="1">
    <location>
        <begin position="22"/>
        <end position="260"/>
    </location>
</feature>
<name>A0ABX7BPV8_9CAUL</name>
<protein>
    <submittedName>
        <fullName evidence="2">DUF1223 domain-containing protein</fullName>
    </submittedName>
</protein>
<dbReference type="EMBL" id="CP067977">
    <property type="protein sequence ID" value="QQQ19624.1"/>
    <property type="molecule type" value="Genomic_DNA"/>
</dbReference>
<accession>A0ABX7BPV8</accession>
<dbReference type="PANTHER" id="PTHR36057">
    <property type="match status" value="1"/>
</dbReference>
<dbReference type="PANTHER" id="PTHR36057:SF1">
    <property type="entry name" value="LIPOPROTEIN LIPID ATTACHMENT SITE-LIKE PROTEIN, PUTATIVE (DUF1223)-RELATED"/>
    <property type="match status" value="1"/>
</dbReference>
<organism evidence="2 3">
    <name type="scientific">Brevundimonas vitisensis</name>
    <dbReference type="NCBI Taxonomy" id="2800818"/>
    <lineage>
        <taxon>Bacteria</taxon>
        <taxon>Pseudomonadati</taxon>
        <taxon>Pseudomonadota</taxon>
        <taxon>Alphaproteobacteria</taxon>
        <taxon>Caulobacterales</taxon>
        <taxon>Caulobacteraceae</taxon>
        <taxon>Brevundimonas</taxon>
    </lineage>
</organism>
<dbReference type="Pfam" id="PF06764">
    <property type="entry name" value="DUF1223"/>
    <property type="match status" value="1"/>
</dbReference>
<evidence type="ECO:0000313" key="2">
    <source>
        <dbReference type="EMBL" id="QQQ19624.1"/>
    </source>
</evidence>
<feature type="signal peptide" evidence="1">
    <location>
        <begin position="1"/>
        <end position="21"/>
    </location>
</feature>
<keyword evidence="3" id="KW-1185">Reference proteome</keyword>
<reference evidence="2 3" key="1">
    <citation type="submission" date="2021-01" db="EMBL/GenBank/DDBJ databases">
        <title>Brevundimonas vitis sp. nov., an bacterium isolated from grape (Vitis vinifera).</title>
        <authorList>
            <person name="Jiang L."/>
            <person name="Lee J."/>
        </authorList>
    </citation>
    <scope>NUCLEOTIDE SEQUENCE [LARGE SCALE GENOMIC DNA]</scope>
    <source>
        <strain evidence="2 3">GRTSA-9</strain>
    </source>
</reference>
<dbReference type="RefSeq" id="WP_201103975.1">
    <property type="nucleotide sequence ID" value="NZ_CP067977.1"/>
</dbReference>
<evidence type="ECO:0000313" key="3">
    <source>
        <dbReference type="Proteomes" id="UP000595448"/>
    </source>
</evidence>
<proteinExistence type="predicted"/>
<keyword evidence="1" id="KW-0732">Signal</keyword>
<sequence>MSVARLGLLLFAVVSMGVAVAAFVARGTMTSAPGPVPRLIDDLVVVELFTSQGCNACPPANENLAALARRADILALSWGVTYWDQLGWRDTFADPAYTRRQRDYQRGLGTANVWTPQIVVDGRDHVVGQRMAEIERLLRAHRPGTGPVIRFDARGQAVGLAGGSSPERPADVWLVRYDPRTVEVPVRRGENGGRTLPHAHVVRQLVRLGPWTGQTVGYRLPPGADGLHTAILVQGPNGGPILSAAKGQGTRRTARMLTAP</sequence>
<dbReference type="InterPro" id="IPR010634">
    <property type="entry name" value="DUF1223"/>
</dbReference>